<dbReference type="InterPro" id="IPR002491">
    <property type="entry name" value="ABC_transptr_periplasmic_BD"/>
</dbReference>
<dbReference type="PANTHER" id="PTHR30535:SF34">
    <property type="entry name" value="MOLYBDATE-BINDING PROTEIN MOLA"/>
    <property type="match status" value="1"/>
</dbReference>
<proteinExistence type="predicted"/>
<dbReference type="PANTHER" id="PTHR30535">
    <property type="entry name" value="VITAMIN B12-BINDING PROTEIN"/>
    <property type="match status" value="1"/>
</dbReference>
<comment type="caution">
    <text evidence="2">The sequence shown here is derived from an EMBL/GenBank/DDBJ whole genome shotgun (WGS) entry which is preliminary data.</text>
</comment>
<dbReference type="EMBL" id="JACDZE010000004">
    <property type="protein sequence ID" value="MBA5630508.1"/>
    <property type="molecule type" value="Genomic_DNA"/>
</dbReference>
<dbReference type="Pfam" id="PF01497">
    <property type="entry name" value="Peripla_BP_2"/>
    <property type="match status" value="1"/>
</dbReference>
<gene>
    <name evidence="2" type="ORF">HU137_12050</name>
</gene>
<dbReference type="PROSITE" id="PS50983">
    <property type="entry name" value="FE_B12_PBP"/>
    <property type="match status" value="1"/>
</dbReference>
<dbReference type="GO" id="GO:0071281">
    <property type="term" value="P:cellular response to iron ion"/>
    <property type="evidence" value="ECO:0007669"/>
    <property type="project" value="TreeGrafter"/>
</dbReference>
<organism evidence="2 3">
    <name type="scientific">Moheibacter lacus</name>
    <dbReference type="NCBI Taxonomy" id="2745851"/>
    <lineage>
        <taxon>Bacteria</taxon>
        <taxon>Pseudomonadati</taxon>
        <taxon>Bacteroidota</taxon>
        <taxon>Flavobacteriia</taxon>
        <taxon>Flavobacteriales</taxon>
        <taxon>Weeksellaceae</taxon>
        <taxon>Moheibacter</taxon>
    </lineage>
</organism>
<dbReference type="CDD" id="cd01144">
    <property type="entry name" value="BtuF"/>
    <property type="match status" value="1"/>
</dbReference>
<protein>
    <submittedName>
        <fullName evidence="2">Cobalamin-binding protein</fullName>
    </submittedName>
</protein>
<reference evidence="2 3" key="1">
    <citation type="submission" date="2020-07" db="EMBL/GenBank/DDBJ databases">
        <title>Moheibacter lacus sp. nov., a member of the family Flavobacteriaceae isolated from freshwater lake sediment.</title>
        <authorList>
            <person name="Liu Y."/>
        </authorList>
    </citation>
    <scope>NUCLEOTIDE SEQUENCE [LARGE SCALE GENOMIC DNA]</scope>
    <source>
        <strain evidence="2 3">BDHS18</strain>
    </source>
</reference>
<dbReference type="AlphaFoldDB" id="A0A838ZU39"/>
<keyword evidence="3" id="KW-1185">Reference proteome</keyword>
<feature type="domain" description="Fe/B12 periplasmic-binding" evidence="1">
    <location>
        <begin position="9"/>
        <end position="263"/>
    </location>
</feature>
<dbReference type="RefSeq" id="WP_182044100.1">
    <property type="nucleotide sequence ID" value="NZ_JACDZE010000004.1"/>
</dbReference>
<accession>A0A838ZU39</accession>
<dbReference type="SUPFAM" id="SSF53807">
    <property type="entry name" value="Helical backbone' metal receptor"/>
    <property type="match status" value="1"/>
</dbReference>
<name>A0A838ZU39_9FLAO</name>
<dbReference type="Proteomes" id="UP000552241">
    <property type="component" value="Unassembled WGS sequence"/>
</dbReference>
<dbReference type="Gene3D" id="3.40.50.1980">
    <property type="entry name" value="Nitrogenase molybdenum iron protein domain"/>
    <property type="match status" value="2"/>
</dbReference>
<evidence type="ECO:0000313" key="2">
    <source>
        <dbReference type="EMBL" id="MBA5630508.1"/>
    </source>
</evidence>
<dbReference type="InterPro" id="IPR050902">
    <property type="entry name" value="ABC_Transporter_SBP"/>
</dbReference>
<evidence type="ECO:0000313" key="3">
    <source>
        <dbReference type="Proteomes" id="UP000552241"/>
    </source>
</evidence>
<sequence length="284" mass="32729">MFQANFPNRIICLTEEGTEILYKIGQEDRLVGISGFTRRPPKARKEKPKVSNFIDANFDKILDLKPDLVVGYSDLQRDIAAELIKNGINVFIFNHRSISETLSMILQFCSLIGNQKEGNELVNRYIENLESAKKDAENFPYRPKVFFEEWNDPLISSIQWVSELIEICGGELCFPELNDKSLGKDRILDPDLVIKRNPDIIIGSWCGKKFKPEKVRARKGWEAINAIKNDQLYEIKSEIILQPGPACLTDGIKEIQSIFRKFHLPETTKQFRTLQRRGKNETPR</sequence>
<evidence type="ECO:0000259" key="1">
    <source>
        <dbReference type="PROSITE" id="PS50983"/>
    </source>
</evidence>